<gene>
    <name evidence="1" type="ORF">CAL20_21720</name>
</gene>
<evidence type="ECO:0000313" key="1">
    <source>
        <dbReference type="EMBL" id="OZI50480.1"/>
    </source>
</evidence>
<reference evidence="1 2" key="1">
    <citation type="submission" date="2017-05" db="EMBL/GenBank/DDBJ databases">
        <title>Complete and WGS of Bordetella genogroups.</title>
        <authorList>
            <person name="Spilker T."/>
            <person name="LiPuma J."/>
        </authorList>
    </citation>
    <scope>NUCLEOTIDE SEQUENCE [LARGE SCALE GENOMIC DNA]</scope>
    <source>
        <strain evidence="1 2">AU9919</strain>
    </source>
</reference>
<comment type="caution">
    <text evidence="1">The sequence shown here is derived from an EMBL/GenBank/DDBJ whole genome shotgun (WGS) entry which is preliminary data.</text>
</comment>
<keyword evidence="2" id="KW-1185">Reference proteome</keyword>
<dbReference type="Proteomes" id="UP000216885">
    <property type="component" value="Unassembled WGS sequence"/>
</dbReference>
<accession>A0A261TN78</accession>
<name>A0A261TN78_9BORD</name>
<protein>
    <submittedName>
        <fullName evidence="1">Uncharacterized protein</fullName>
    </submittedName>
</protein>
<dbReference type="EMBL" id="NEVQ01000022">
    <property type="protein sequence ID" value="OZI50480.1"/>
    <property type="molecule type" value="Genomic_DNA"/>
</dbReference>
<dbReference type="AlphaFoldDB" id="A0A261TN78"/>
<organism evidence="1 2">
    <name type="scientific">Bordetella genomosp. 4</name>
    <dbReference type="NCBI Taxonomy" id="463044"/>
    <lineage>
        <taxon>Bacteria</taxon>
        <taxon>Pseudomonadati</taxon>
        <taxon>Pseudomonadota</taxon>
        <taxon>Betaproteobacteria</taxon>
        <taxon>Burkholderiales</taxon>
        <taxon>Alcaligenaceae</taxon>
        <taxon>Bordetella</taxon>
    </lineage>
</organism>
<proteinExistence type="predicted"/>
<evidence type="ECO:0000313" key="2">
    <source>
        <dbReference type="Proteomes" id="UP000216885"/>
    </source>
</evidence>
<sequence length="323" mass="36776">MKQRETWLAINNSSPFGQAMRDRSEILVGMVEDELRAALDHHGCPIDSPSVAERLFSPQYYKYVETVGRQWLADNSAFYVFTNGPLLHALEHLSDAEYQQSMDLLTHPDLQYSRTIADIRSTVDWLFSERLGYPRSGDSVYQKLAMLVEFKKNLDNTGHTDIVARAIGAIDKNTEESFHALPTTMSAPIDEKWIAMAQWFIGDEKRERISSSLLESVPVETVTAVRDYEGSPLNTRMAEAREAIYLRRTRASSDESAATEQELLGKDIIAKHLGPAVGADIRLYILYNHRTNLRRLAVSYIKENYKELCPTLGSPQRNRLSRY</sequence>